<dbReference type="SUPFAM" id="SSF55186">
    <property type="entry name" value="ThrRS/AlaRS common domain"/>
    <property type="match status" value="1"/>
</dbReference>
<accession>A0A2M7TK61</accession>
<dbReference type="EC" id="6.1.1.3" evidence="13"/>
<dbReference type="FunFam" id="3.40.50.800:FF:000001">
    <property type="entry name" value="Threonine--tRNA ligase"/>
    <property type="match status" value="1"/>
</dbReference>
<comment type="catalytic activity">
    <reaction evidence="12 13">
        <text>tRNA(Thr) + L-threonine + ATP = L-threonyl-tRNA(Thr) + AMP + diphosphate + H(+)</text>
        <dbReference type="Rhea" id="RHEA:24624"/>
        <dbReference type="Rhea" id="RHEA-COMP:9670"/>
        <dbReference type="Rhea" id="RHEA-COMP:9704"/>
        <dbReference type="ChEBI" id="CHEBI:15378"/>
        <dbReference type="ChEBI" id="CHEBI:30616"/>
        <dbReference type="ChEBI" id="CHEBI:33019"/>
        <dbReference type="ChEBI" id="CHEBI:57926"/>
        <dbReference type="ChEBI" id="CHEBI:78442"/>
        <dbReference type="ChEBI" id="CHEBI:78534"/>
        <dbReference type="ChEBI" id="CHEBI:456215"/>
        <dbReference type="EC" id="6.1.1.3"/>
    </reaction>
</comment>
<dbReference type="PRINTS" id="PR01047">
    <property type="entry name" value="TRNASYNTHTHR"/>
</dbReference>
<dbReference type="InterPro" id="IPR045864">
    <property type="entry name" value="aa-tRNA-synth_II/BPL/LPL"/>
</dbReference>
<dbReference type="PANTHER" id="PTHR11451:SF56">
    <property type="entry name" value="THREONINE--TRNA LIGASE 1"/>
    <property type="match status" value="1"/>
</dbReference>
<dbReference type="InterPro" id="IPR036621">
    <property type="entry name" value="Anticodon-bd_dom_sf"/>
</dbReference>
<evidence type="ECO:0000256" key="10">
    <source>
        <dbReference type="ARBA" id="ARBA00022917"/>
    </source>
</evidence>
<evidence type="ECO:0000256" key="5">
    <source>
        <dbReference type="ARBA" id="ARBA00022723"/>
    </source>
</evidence>
<protein>
    <recommendedName>
        <fullName evidence="13">Threonine--tRNA ligase</fullName>
        <ecNumber evidence="13">6.1.1.3</ecNumber>
    </recommendedName>
    <alternativeName>
        <fullName evidence="13">Threonyl-tRNA synthetase</fullName>
        <shortName evidence="13">ThrRS</shortName>
    </alternativeName>
</protein>
<dbReference type="CDD" id="cd00771">
    <property type="entry name" value="ThrRS_core"/>
    <property type="match status" value="1"/>
</dbReference>
<dbReference type="Proteomes" id="UP000228920">
    <property type="component" value="Unassembled WGS sequence"/>
</dbReference>
<evidence type="ECO:0000313" key="15">
    <source>
        <dbReference type="EMBL" id="PIZ46984.1"/>
    </source>
</evidence>
<evidence type="ECO:0000256" key="12">
    <source>
        <dbReference type="ARBA" id="ARBA00049515"/>
    </source>
</evidence>
<proteinExistence type="inferred from homology"/>
<feature type="binding site" evidence="13">
    <location>
        <position position="285"/>
    </location>
    <ligand>
        <name>Zn(2+)</name>
        <dbReference type="ChEBI" id="CHEBI:29105"/>
        <note>catalytic</note>
    </ligand>
</feature>
<keyword evidence="4 13" id="KW-0436">Ligase</keyword>
<dbReference type="GO" id="GO:0046872">
    <property type="term" value="F:metal ion binding"/>
    <property type="evidence" value="ECO:0007669"/>
    <property type="project" value="UniProtKB-KW"/>
</dbReference>
<dbReference type="Pfam" id="PF00587">
    <property type="entry name" value="tRNA-synt_2b"/>
    <property type="match status" value="1"/>
</dbReference>
<evidence type="ECO:0000256" key="9">
    <source>
        <dbReference type="ARBA" id="ARBA00022884"/>
    </source>
</evidence>
<keyword evidence="11 13" id="KW-0030">Aminoacyl-tRNA synthetase</keyword>
<feature type="domain" description="Aminoacyl-transfer RNA synthetases class-II family profile" evidence="14">
    <location>
        <begin position="192"/>
        <end position="490"/>
    </location>
</feature>
<sequence>MNPTNPEQDSQLFAMRHSAEHVLMFAMKRLGYDFNMAMGPATNDGFYFDFELLDGSISDADFPKIEEMMNNIIAQDLPISREEIDVDAAKKLFSDNEYKQEWIKEASDRGETLSIYWVGEPNSPDSFVDLCAGPHVTSTGEVKAVKLLSVAGAYWRGDEHNTMLTRIYGTAFETEQQLENYVSQTEKLKQNDHRILGKKLDLFTFSELVGKGFVMYTPKGTVLINELKHALISISKQYGVEEVTIPHLAKIDLYKISGHAEKFAGELFKVVSHYDEEFVLKPVNCPHHTQIYASRPRSYRDLPIRYIESTQQHRDEKPGAIGGLNRTRSFEIDDGHTFCTPSQIKQEAINTVKIIQEFYESLGMWGNHWVSLSFRDPKTPEKYIGNVSDWEHAQHMLGEINDELHLNGVVMEGEAALYGPKIDFMLKDALGNDRQLGTVQIDFAMPERFNLTYTDADGQEKTPVMMHRAILGSYGRFIANLLESTGGAFPVWLSPTQVAIIPINDTVLDYAYTIKDELYLHNDIRVEIDDKGETMQNKIRNAQEQKVPYMLVIGPKEMENNTVNVRLRTEEKLGEMQLKDFVSRVKKIVIDRSLEL</sequence>
<evidence type="ECO:0000256" key="3">
    <source>
        <dbReference type="ARBA" id="ARBA00022555"/>
    </source>
</evidence>
<dbReference type="GO" id="GO:0000049">
    <property type="term" value="F:tRNA binding"/>
    <property type="evidence" value="ECO:0007669"/>
    <property type="project" value="UniProtKB-KW"/>
</dbReference>
<keyword evidence="8 13" id="KW-0067">ATP-binding</keyword>
<evidence type="ECO:0000256" key="4">
    <source>
        <dbReference type="ARBA" id="ARBA00022598"/>
    </source>
</evidence>
<dbReference type="FunFam" id="3.30.930.10:FF:000002">
    <property type="entry name" value="Threonine--tRNA ligase"/>
    <property type="match status" value="1"/>
</dbReference>
<keyword evidence="7 13" id="KW-0862">Zinc</keyword>
<dbReference type="Gene3D" id="3.40.50.800">
    <property type="entry name" value="Anticodon-binding domain"/>
    <property type="match status" value="1"/>
</dbReference>
<dbReference type="AlphaFoldDB" id="A0A2M7TK61"/>
<keyword evidence="6 13" id="KW-0547">Nucleotide-binding</keyword>
<dbReference type="PANTHER" id="PTHR11451">
    <property type="entry name" value="THREONINE-TRNA LIGASE"/>
    <property type="match status" value="1"/>
</dbReference>
<feature type="binding site" evidence="13">
    <location>
        <position position="336"/>
    </location>
    <ligand>
        <name>Zn(2+)</name>
        <dbReference type="ChEBI" id="CHEBI:29105"/>
        <note>catalytic</note>
    </ligand>
</feature>
<comment type="caution">
    <text evidence="13">Lacks conserved residue(s) required for the propagation of feature annotation.</text>
</comment>
<dbReference type="Gene3D" id="3.30.930.10">
    <property type="entry name" value="Bira Bifunctional Protein, Domain 2"/>
    <property type="match status" value="1"/>
</dbReference>
<evidence type="ECO:0000256" key="7">
    <source>
        <dbReference type="ARBA" id="ARBA00022833"/>
    </source>
</evidence>
<keyword evidence="3 13" id="KW-0820">tRNA-binding</keyword>
<evidence type="ECO:0000256" key="13">
    <source>
        <dbReference type="HAMAP-Rule" id="MF_00184"/>
    </source>
</evidence>
<dbReference type="SMART" id="SM00863">
    <property type="entry name" value="tRNA_SAD"/>
    <property type="match status" value="1"/>
</dbReference>
<keyword evidence="5 13" id="KW-0479">Metal-binding</keyword>
<dbReference type="GO" id="GO:0004829">
    <property type="term" value="F:threonine-tRNA ligase activity"/>
    <property type="evidence" value="ECO:0007669"/>
    <property type="project" value="UniProtKB-UniRule"/>
</dbReference>
<dbReference type="Pfam" id="PF03129">
    <property type="entry name" value="HGTP_anticodon"/>
    <property type="match status" value="1"/>
</dbReference>
<dbReference type="NCBIfam" id="TIGR00418">
    <property type="entry name" value="thrS"/>
    <property type="match status" value="1"/>
</dbReference>
<reference evidence="16" key="1">
    <citation type="submission" date="2017-09" db="EMBL/GenBank/DDBJ databases">
        <title>Depth-based differentiation of microbial function through sediment-hosted aquifers and enrichment of novel symbionts in the deep terrestrial subsurface.</title>
        <authorList>
            <person name="Probst A.J."/>
            <person name="Ladd B."/>
            <person name="Jarett J.K."/>
            <person name="Geller-Mcgrath D.E."/>
            <person name="Sieber C.M.K."/>
            <person name="Emerson J.B."/>
            <person name="Anantharaman K."/>
            <person name="Thomas B.C."/>
            <person name="Malmstrom R."/>
            <person name="Stieglmeier M."/>
            <person name="Klingl A."/>
            <person name="Woyke T."/>
            <person name="Ryan C.M."/>
            <person name="Banfield J.F."/>
        </authorList>
    </citation>
    <scope>NUCLEOTIDE SEQUENCE [LARGE SCALE GENOMIC DNA]</scope>
</reference>
<dbReference type="InterPro" id="IPR002320">
    <property type="entry name" value="Thr-tRNA-ligase_IIa"/>
</dbReference>
<dbReference type="GO" id="GO:0006435">
    <property type="term" value="P:threonyl-tRNA aminoacylation"/>
    <property type="evidence" value="ECO:0007669"/>
    <property type="project" value="UniProtKB-UniRule"/>
</dbReference>
<dbReference type="SUPFAM" id="SSF52954">
    <property type="entry name" value="Class II aaRS ABD-related"/>
    <property type="match status" value="1"/>
</dbReference>
<keyword evidence="9 13" id="KW-0694">RNA-binding</keyword>
<organism evidence="15 16">
    <name type="scientific">candidate division WWE3 bacterium CG_4_10_14_0_2_um_filter_41_14</name>
    <dbReference type="NCBI Taxonomy" id="1975072"/>
    <lineage>
        <taxon>Bacteria</taxon>
        <taxon>Katanobacteria</taxon>
    </lineage>
</organism>
<comment type="subunit">
    <text evidence="13">Homodimer.</text>
</comment>
<dbReference type="GO" id="GO:0005737">
    <property type="term" value="C:cytoplasm"/>
    <property type="evidence" value="ECO:0007669"/>
    <property type="project" value="UniProtKB-SubCell"/>
</dbReference>
<name>A0A2M7TK61_UNCKA</name>
<feature type="binding site" evidence="13">
    <location>
        <position position="467"/>
    </location>
    <ligand>
        <name>Zn(2+)</name>
        <dbReference type="ChEBI" id="CHEBI:29105"/>
        <note>catalytic</note>
    </ligand>
</feature>
<dbReference type="InterPro" id="IPR004154">
    <property type="entry name" value="Anticodon-bd"/>
</dbReference>
<evidence type="ECO:0000256" key="6">
    <source>
        <dbReference type="ARBA" id="ARBA00022741"/>
    </source>
</evidence>
<dbReference type="PROSITE" id="PS50862">
    <property type="entry name" value="AA_TRNA_LIGASE_II"/>
    <property type="match status" value="1"/>
</dbReference>
<comment type="cofactor">
    <cofactor evidence="13">
        <name>Zn(2+)</name>
        <dbReference type="ChEBI" id="CHEBI:29105"/>
    </cofactor>
    <text evidence="13">Binds 1 zinc ion per subunit.</text>
</comment>
<comment type="caution">
    <text evidence="15">The sequence shown here is derived from an EMBL/GenBank/DDBJ whole genome shotgun (WGS) entry which is preliminary data.</text>
</comment>
<evidence type="ECO:0000256" key="2">
    <source>
        <dbReference type="ARBA" id="ARBA00022490"/>
    </source>
</evidence>
<dbReference type="FunFam" id="3.30.980.10:FF:000005">
    <property type="entry name" value="Threonyl-tRNA synthetase, mitochondrial"/>
    <property type="match status" value="1"/>
</dbReference>
<dbReference type="SUPFAM" id="SSF55681">
    <property type="entry name" value="Class II aaRS and biotin synthetases"/>
    <property type="match status" value="1"/>
</dbReference>
<gene>
    <name evidence="13" type="primary">thrS</name>
    <name evidence="15" type="ORF">COY32_02545</name>
</gene>
<dbReference type="HAMAP" id="MF_00184">
    <property type="entry name" value="Thr_tRNA_synth"/>
    <property type="match status" value="1"/>
</dbReference>
<dbReference type="InterPro" id="IPR002314">
    <property type="entry name" value="aa-tRNA-synt_IIb"/>
</dbReference>
<comment type="similarity">
    <text evidence="1 13">Belongs to the class-II aminoacyl-tRNA synthetase family.</text>
</comment>
<dbReference type="EMBL" id="PFNL01000070">
    <property type="protein sequence ID" value="PIZ46984.1"/>
    <property type="molecule type" value="Genomic_DNA"/>
</dbReference>
<evidence type="ECO:0000313" key="16">
    <source>
        <dbReference type="Proteomes" id="UP000228920"/>
    </source>
</evidence>
<dbReference type="CDD" id="cd00860">
    <property type="entry name" value="ThrRS_anticodon"/>
    <property type="match status" value="1"/>
</dbReference>
<keyword evidence="2 13" id="KW-0963">Cytoplasm</keyword>
<dbReference type="InterPro" id="IPR047246">
    <property type="entry name" value="ThrRS_anticodon"/>
</dbReference>
<evidence type="ECO:0000256" key="11">
    <source>
        <dbReference type="ARBA" id="ARBA00023146"/>
    </source>
</evidence>
<evidence type="ECO:0000256" key="1">
    <source>
        <dbReference type="ARBA" id="ARBA00008226"/>
    </source>
</evidence>
<dbReference type="Pfam" id="PF07973">
    <property type="entry name" value="tRNA_SAD"/>
    <property type="match status" value="1"/>
</dbReference>
<dbReference type="InterPro" id="IPR012947">
    <property type="entry name" value="tRNA_SAD"/>
</dbReference>
<keyword evidence="10 13" id="KW-0648">Protein biosynthesis</keyword>
<dbReference type="InterPro" id="IPR033728">
    <property type="entry name" value="ThrRS_core"/>
</dbReference>
<dbReference type="GO" id="GO:0005524">
    <property type="term" value="F:ATP binding"/>
    <property type="evidence" value="ECO:0007669"/>
    <property type="project" value="UniProtKB-UniRule"/>
</dbReference>
<dbReference type="Gene3D" id="3.30.980.10">
    <property type="entry name" value="Threonyl-trna Synthetase, Chain A, domain 2"/>
    <property type="match status" value="1"/>
</dbReference>
<comment type="subcellular location">
    <subcellularLocation>
        <location evidence="13">Cytoplasm</location>
    </subcellularLocation>
</comment>
<evidence type="ECO:0000259" key="14">
    <source>
        <dbReference type="PROSITE" id="PS50862"/>
    </source>
</evidence>
<dbReference type="InterPro" id="IPR006195">
    <property type="entry name" value="aa-tRNA-synth_II"/>
</dbReference>
<dbReference type="InterPro" id="IPR018163">
    <property type="entry name" value="Thr/Ala-tRNA-synth_IIc_edit"/>
</dbReference>
<evidence type="ECO:0000256" key="8">
    <source>
        <dbReference type="ARBA" id="ARBA00022840"/>
    </source>
</evidence>